<feature type="transmembrane region" description="Helical" evidence="1">
    <location>
        <begin position="66"/>
        <end position="84"/>
    </location>
</feature>
<dbReference type="RefSeq" id="WP_108381277.1">
    <property type="nucleotide sequence ID" value="NZ_CP028858.1"/>
</dbReference>
<dbReference type="AlphaFoldDB" id="A0A2R4WZD5"/>
<evidence type="ECO:0000313" key="3">
    <source>
        <dbReference type="Proteomes" id="UP000244727"/>
    </source>
</evidence>
<evidence type="ECO:0000256" key="1">
    <source>
        <dbReference type="SAM" id="Phobius"/>
    </source>
</evidence>
<dbReference type="Pfam" id="PF11750">
    <property type="entry name" value="DUF3307"/>
    <property type="match status" value="1"/>
</dbReference>
<dbReference type="GeneID" id="36511612"/>
<dbReference type="EMBL" id="CP028858">
    <property type="protein sequence ID" value="AWB26908.1"/>
    <property type="molecule type" value="Genomic_DNA"/>
</dbReference>
<protein>
    <recommendedName>
        <fullName evidence="4">DUF3307 domain-containing protein</fullName>
    </recommendedName>
</protein>
<feature type="transmembrane region" description="Helical" evidence="1">
    <location>
        <begin position="190"/>
        <end position="212"/>
    </location>
</feature>
<keyword evidence="1" id="KW-0812">Transmembrane</keyword>
<accession>A0A2R4WZD5</accession>
<feature type="transmembrane region" description="Helical" evidence="1">
    <location>
        <begin position="224"/>
        <end position="246"/>
    </location>
</feature>
<keyword evidence="1" id="KW-1133">Transmembrane helix</keyword>
<evidence type="ECO:0000313" key="2">
    <source>
        <dbReference type="EMBL" id="AWB26908.1"/>
    </source>
</evidence>
<gene>
    <name evidence="2" type="ORF">HARCEL1_03855</name>
</gene>
<organism evidence="2 3">
    <name type="scientific">Halococcoides cellulosivorans</name>
    <dbReference type="NCBI Taxonomy" id="1679096"/>
    <lineage>
        <taxon>Archaea</taxon>
        <taxon>Methanobacteriati</taxon>
        <taxon>Methanobacteriota</taxon>
        <taxon>Stenosarchaea group</taxon>
        <taxon>Halobacteria</taxon>
        <taxon>Halobacteriales</taxon>
        <taxon>Haloarculaceae</taxon>
        <taxon>Halococcoides</taxon>
    </lineage>
</organism>
<sequence>MSEWLIGLGPAGTALGLLLVGHMLGEFVFQTDDLADRDFGLGPLFTHVGIVAVTHVVAIGPLLNRQAVALLVLVVGSHLVIDAVSGRIRKRTGSSLRLFLGDQGAHLLVLVAGWALIDAAAWANAPVVAALGATSVPWPTVTTGAVYLSAFVFAHEGGKTIVDGILPDDGPESEGNDLEVGSLIGTLERWIVLTLGLAGLWQAVALVVAAKSVARFEELKQRAFAEYFLVGTLSSVLVAFVLVAVVSRLV</sequence>
<dbReference type="Proteomes" id="UP000244727">
    <property type="component" value="Chromosome"/>
</dbReference>
<dbReference type="KEGG" id="harc:HARCEL1_03855"/>
<keyword evidence="3" id="KW-1185">Reference proteome</keyword>
<evidence type="ECO:0008006" key="4">
    <source>
        <dbReference type="Google" id="ProtNLM"/>
    </source>
</evidence>
<reference evidence="2 3" key="1">
    <citation type="submission" date="2018-04" db="EMBL/GenBank/DDBJ databases">
        <title>Halococcoides cellulosivorans gen. nov., sp. nov., an extremely halophilic cellulose-utilizing haloarchaeon from hypersaline lakes.</title>
        <authorList>
            <person name="Sorokin D.Y."/>
            <person name="Toshchakov S.V."/>
            <person name="Samarov N.I."/>
            <person name="Korzhenkov A."/>
            <person name="Kublanov I.V."/>
        </authorList>
    </citation>
    <scope>NUCLEOTIDE SEQUENCE [LARGE SCALE GENOMIC DNA]</scope>
    <source>
        <strain evidence="2 3">HArcel1</strain>
    </source>
</reference>
<name>A0A2R4WZD5_9EURY</name>
<dbReference type="InterPro" id="IPR021737">
    <property type="entry name" value="Phage_phiKZ_Orf197"/>
</dbReference>
<feature type="transmembrane region" description="Helical" evidence="1">
    <location>
        <begin position="41"/>
        <end position="60"/>
    </location>
</feature>
<feature type="transmembrane region" description="Helical" evidence="1">
    <location>
        <begin position="6"/>
        <end position="29"/>
    </location>
</feature>
<keyword evidence="1" id="KW-0472">Membrane</keyword>
<proteinExistence type="predicted"/>
<feature type="transmembrane region" description="Helical" evidence="1">
    <location>
        <begin position="105"/>
        <end position="123"/>
    </location>
</feature>